<comment type="caution">
    <text evidence="11">The sequence shown here is derived from an EMBL/GenBank/DDBJ whole genome shotgun (WGS) entry which is preliminary data.</text>
</comment>
<feature type="transmembrane region" description="Helical" evidence="9">
    <location>
        <begin position="12"/>
        <end position="38"/>
    </location>
</feature>
<evidence type="ECO:0000256" key="1">
    <source>
        <dbReference type="ARBA" id="ARBA00004651"/>
    </source>
</evidence>
<keyword evidence="7" id="KW-0675">Receptor</keyword>
<feature type="transmembrane region" description="Helical" evidence="9">
    <location>
        <begin position="50"/>
        <end position="70"/>
    </location>
</feature>
<protein>
    <recommendedName>
        <fullName evidence="10">G-protein coupled receptors family 1 profile domain-containing protein</fullName>
    </recommendedName>
</protein>
<dbReference type="CDD" id="cd00637">
    <property type="entry name" value="7tm_classA_rhodopsin-like"/>
    <property type="match status" value="1"/>
</dbReference>
<keyword evidence="12" id="KW-1185">Reference proteome</keyword>
<evidence type="ECO:0000313" key="12">
    <source>
        <dbReference type="Proteomes" id="UP001159428"/>
    </source>
</evidence>
<evidence type="ECO:0000256" key="6">
    <source>
        <dbReference type="ARBA" id="ARBA00023136"/>
    </source>
</evidence>
<dbReference type="GO" id="GO:0005886">
    <property type="term" value="C:plasma membrane"/>
    <property type="evidence" value="ECO:0007669"/>
    <property type="project" value="UniProtKB-SubCell"/>
</dbReference>
<dbReference type="PRINTS" id="PR00237">
    <property type="entry name" value="GPCRRHODOPSN"/>
</dbReference>
<keyword evidence="5" id="KW-0297">G-protein coupled receptor</keyword>
<feature type="transmembrane region" description="Helical" evidence="9">
    <location>
        <begin position="132"/>
        <end position="152"/>
    </location>
</feature>
<dbReference type="GO" id="GO:0004930">
    <property type="term" value="F:G protein-coupled receptor activity"/>
    <property type="evidence" value="ECO:0007669"/>
    <property type="project" value="UniProtKB-KW"/>
</dbReference>
<dbReference type="Proteomes" id="UP001159428">
    <property type="component" value="Unassembled WGS sequence"/>
</dbReference>
<feature type="transmembrane region" description="Helical" evidence="9">
    <location>
        <begin position="90"/>
        <end position="111"/>
    </location>
</feature>
<dbReference type="Pfam" id="PF00001">
    <property type="entry name" value="7tm_1"/>
    <property type="match status" value="2"/>
</dbReference>
<dbReference type="PANTHER" id="PTHR24249">
    <property type="entry name" value="HISTAMINE RECEPTOR-RELATED G-PROTEIN COUPLED RECEPTOR"/>
    <property type="match status" value="1"/>
</dbReference>
<evidence type="ECO:0000256" key="7">
    <source>
        <dbReference type="ARBA" id="ARBA00023170"/>
    </source>
</evidence>
<dbReference type="EMBL" id="CALNXJ010000011">
    <property type="protein sequence ID" value="CAH3108184.1"/>
    <property type="molecule type" value="Genomic_DNA"/>
</dbReference>
<evidence type="ECO:0000256" key="3">
    <source>
        <dbReference type="ARBA" id="ARBA00022692"/>
    </source>
</evidence>
<feature type="transmembrane region" description="Helical" evidence="9">
    <location>
        <begin position="248"/>
        <end position="267"/>
    </location>
</feature>
<dbReference type="InterPro" id="IPR017452">
    <property type="entry name" value="GPCR_Rhodpsn_7TM"/>
</dbReference>
<comment type="subcellular location">
    <subcellularLocation>
        <location evidence="1">Cell membrane</location>
        <topology evidence="1">Multi-pass membrane protein</topology>
    </subcellularLocation>
</comment>
<dbReference type="Gene3D" id="1.20.1070.10">
    <property type="entry name" value="Rhodopsin 7-helix transmembrane proteins"/>
    <property type="match status" value="1"/>
</dbReference>
<evidence type="ECO:0000256" key="5">
    <source>
        <dbReference type="ARBA" id="ARBA00023040"/>
    </source>
</evidence>
<dbReference type="PROSITE" id="PS50262">
    <property type="entry name" value="G_PROTEIN_RECEP_F1_2"/>
    <property type="match status" value="1"/>
</dbReference>
<evidence type="ECO:0000256" key="9">
    <source>
        <dbReference type="SAM" id="Phobius"/>
    </source>
</evidence>
<keyword evidence="6 9" id="KW-0472">Membrane</keyword>
<dbReference type="InterPro" id="IPR000276">
    <property type="entry name" value="GPCR_Rhodpsn"/>
</dbReference>
<dbReference type="SUPFAM" id="SSF81321">
    <property type="entry name" value="Family A G protein-coupled receptor-like"/>
    <property type="match status" value="1"/>
</dbReference>
<dbReference type="PANTHER" id="PTHR24249:SF421">
    <property type="entry name" value="G-PROTEIN COUPLED RECEPTORS FAMILY 1 PROFILE DOMAIN-CONTAINING PROTEIN"/>
    <property type="match status" value="1"/>
</dbReference>
<sequence length="288" mass="32667">MTSTVNAPLEVSYIITIIVNGIACPLTLLLNVLVIKAVKTRPRLRTNSNILLACLAVTDALTGLFCQPSYILWRVFLLFRLSGSQTVMTFYLTSTTVLLMASHLHLMLVTFERLAAIKFTMHYQSFITNDNLKMAVSAIWSSAFMCGVFTVLKMNLLLQFIGSLITSSCIFFVALTYVILYHEIRRHQRKIKAQQLPQEEVERFIKESKALKTTLFIVGAVVGYLLPLGFCLVNTVTRLFNTCPINIPLMQTFAMLNSLVNPLIYCWRQKEMRNVMFKIRTQVVHPAG</sequence>
<keyword evidence="2" id="KW-1003">Cell membrane</keyword>
<evidence type="ECO:0000259" key="10">
    <source>
        <dbReference type="PROSITE" id="PS50262"/>
    </source>
</evidence>
<accession>A0AAU9WF64</accession>
<dbReference type="SMART" id="SM01381">
    <property type="entry name" value="7TM_GPCR_Srsx"/>
    <property type="match status" value="1"/>
</dbReference>
<gene>
    <name evidence="11" type="ORF">PMEA_00003187</name>
</gene>
<organism evidence="11 12">
    <name type="scientific">Pocillopora meandrina</name>
    <dbReference type="NCBI Taxonomy" id="46732"/>
    <lineage>
        <taxon>Eukaryota</taxon>
        <taxon>Metazoa</taxon>
        <taxon>Cnidaria</taxon>
        <taxon>Anthozoa</taxon>
        <taxon>Hexacorallia</taxon>
        <taxon>Scleractinia</taxon>
        <taxon>Astrocoeniina</taxon>
        <taxon>Pocilloporidae</taxon>
        <taxon>Pocillopora</taxon>
    </lineage>
</organism>
<reference evidence="11 12" key="1">
    <citation type="submission" date="2022-05" db="EMBL/GenBank/DDBJ databases">
        <authorList>
            <consortium name="Genoscope - CEA"/>
            <person name="William W."/>
        </authorList>
    </citation>
    <scope>NUCLEOTIDE SEQUENCE [LARGE SCALE GENOMIC DNA]</scope>
</reference>
<dbReference type="AlphaFoldDB" id="A0AAU9WF64"/>
<evidence type="ECO:0000256" key="4">
    <source>
        <dbReference type="ARBA" id="ARBA00022989"/>
    </source>
</evidence>
<dbReference type="InterPro" id="IPR050569">
    <property type="entry name" value="TAAR"/>
</dbReference>
<feature type="transmembrane region" description="Helical" evidence="9">
    <location>
        <begin position="213"/>
        <end position="236"/>
    </location>
</feature>
<evidence type="ECO:0000313" key="11">
    <source>
        <dbReference type="EMBL" id="CAH3108184.1"/>
    </source>
</evidence>
<keyword evidence="3 9" id="KW-0812">Transmembrane</keyword>
<keyword evidence="4 9" id="KW-1133">Transmembrane helix</keyword>
<proteinExistence type="predicted"/>
<keyword evidence="8" id="KW-0807">Transducer</keyword>
<feature type="transmembrane region" description="Helical" evidence="9">
    <location>
        <begin position="158"/>
        <end position="180"/>
    </location>
</feature>
<feature type="domain" description="G-protein coupled receptors family 1 profile" evidence="10">
    <location>
        <begin position="30"/>
        <end position="265"/>
    </location>
</feature>
<evidence type="ECO:0000256" key="8">
    <source>
        <dbReference type="ARBA" id="ARBA00023224"/>
    </source>
</evidence>
<evidence type="ECO:0000256" key="2">
    <source>
        <dbReference type="ARBA" id="ARBA00022475"/>
    </source>
</evidence>
<name>A0AAU9WF64_9CNID</name>